<feature type="region of interest" description="Disordered" evidence="1">
    <location>
        <begin position="300"/>
        <end position="329"/>
    </location>
</feature>
<gene>
    <name evidence="2" type="ORF">PCOR1329_LOCUS23396</name>
</gene>
<organism evidence="2 3">
    <name type="scientific">Prorocentrum cordatum</name>
    <dbReference type="NCBI Taxonomy" id="2364126"/>
    <lineage>
        <taxon>Eukaryota</taxon>
        <taxon>Sar</taxon>
        <taxon>Alveolata</taxon>
        <taxon>Dinophyceae</taxon>
        <taxon>Prorocentrales</taxon>
        <taxon>Prorocentraceae</taxon>
        <taxon>Prorocentrum</taxon>
    </lineage>
</organism>
<dbReference type="Proteomes" id="UP001189429">
    <property type="component" value="Unassembled WGS sequence"/>
</dbReference>
<keyword evidence="3" id="KW-1185">Reference proteome</keyword>
<reference evidence="2" key="1">
    <citation type="submission" date="2023-10" db="EMBL/GenBank/DDBJ databases">
        <authorList>
            <person name="Chen Y."/>
            <person name="Shah S."/>
            <person name="Dougan E. K."/>
            <person name="Thang M."/>
            <person name="Chan C."/>
        </authorList>
    </citation>
    <scope>NUCLEOTIDE SEQUENCE [LARGE SCALE GENOMIC DNA]</scope>
</reference>
<feature type="compositionally biased region" description="Low complexity" evidence="1">
    <location>
        <begin position="227"/>
        <end position="242"/>
    </location>
</feature>
<proteinExistence type="predicted"/>
<accession>A0ABN9RTN1</accession>
<feature type="region of interest" description="Disordered" evidence="1">
    <location>
        <begin position="256"/>
        <end position="282"/>
    </location>
</feature>
<feature type="region of interest" description="Disordered" evidence="1">
    <location>
        <begin position="217"/>
        <end position="242"/>
    </location>
</feature>
<dbReference type="EMBL" id="CAUYUJ010007914">
    <property type="protein sequence ID" value="CAK0822341.1"/>
    <property type="molecule type" value="Genomic_DNA"/>
</dbReference>
<sequence>MTSPSAAVVSQRLCNLLMSFPEAAIAGVEWQALARKYKERHAQQLDLHALGHSSALAAASTLLWDVLRIANSDDTDNPIVALEDHVALTAQPGLLGCWPSLYKALCEVSLEHGAAENGAAARGLLMSQLKPLLEKQWHTSFEENGLGYLTAKGSFVKLKKMKHLVQAVISWRGQRVAWRLEDARAQTAIDEALAPSLELVASTRHNDLVLRCTPAGPQDFQEPVPAPAGAPAAPGAQVQQARAPAAARGAVCHAGQPCHTGEARRRGSPAARAAGGRPRRTPWSRRWRCCGRRTRRCAGSCRSGPRRRSGRCRAAPSARRPRLGEARRARLRRPLRAAAGGGPLEGVLPLGRGWLARAQLQHQLRGRPRPRLGERQQRLRRRQRLRRVRRHAPVLGALQVGLPGLRGSLGRYDAAGGLRERGGSQAPAGFLPVAMWWTMVPPTARGALLQIPCGIVQSMRAHFEPGAGAQ</sequence>
<evidence type="ECO:0000256" key="1">
    <source>
        <dbReference type="SAM" id="MobiDB-lite"/>
    </source>
</evidence>
<protein>
    <submittedName>
        <fullName evidence="2">Uncharacterized protein</fullName>
    </submittedName>
</protein>
<comment type="caution">
    <text evidence="2">The sequence shown here is derived from an EMBL/GenBank/DDBJ whole genome shotgun (WGS) entry which is preliminary data.</text>
</comment>
<evidence type="ECO:0000313" key="2">
    <source>
        <dbReference type="EMBL" id="CAK0822341.1"/>
    </source>
</evidence>
<name>A0ABN9RTN1_9DINO</name>
<evidence type="ECO:0000313" key="3">
    <source>
        <dbReference type="Proteomes" id="UP001189429"/>
    </source>
</evidence>